<dbReference type="PANTHER" id="PTHR10492">
    <property type="match status" value="1"/>
</dbReference>
<dbReference type="Gene3D" id="3.40.50.300">
    <property type="entry name" value="P-loop containing nucleotide triphosphate hydrolases"/>
    <property type="match status" value="1"/>
</dbReference>
<dbReference type="SUPFAM" id="SSF52540">
    <property type="entry name" value="P-loop containing nucleoside triphosphate hydrolases"/>
    <property type="match status" value="2"/>
</dbReference>
<comment type="catalytic activity">
    <reaction evidence="1">
        <text>ATP + H2O = ADP + phosphate + H(+)</text>
        <dbReference type="Rhea" id="RHEA:13065"/>
        <dbReference type="ChEBI" id="CHEBI:15377"/>
        <dbReference type="ChEBI" id="CHEBI:15378"/>
        <dbReference type="ChEBI" id="CHEBI:30616"/>
        <dbReference type="ChEBI" id="CHEBI:43474"/>
        <dbReference type="ChEBI" id="CHEBI:456216"/>
        <dbReference type="EC" id="5.6.2.3"/>
    </reaction>
</comment>
<reference evidence="5" key="1">
    <citation type="submission" date="2023-06" db="EMBL/GenBank/DDBJ databases">
        <title>Survivors Of The Sea: Transcriptome response of Skeletonema marinoi to long-term dormancy.</title>
        <authorList>
            <person name="Pinder M.I.M."/>
            <person name="Kourtchenko O."/>
            <person name="Robertson E.K."/>
            <person name="Larsson T."/>
            <person name="Maumus F."/>
            <person name="Osuna-Cruz C.M."/>
            <person name="Vancaester E."/>
            <person name="Stenow R."/>
            <person name="Vandepoele K."/>
            <person name="Ploug H."/>
            <person name="Bruchert V."/>
            <person name="Godhe A."/>
            <person name="Topel M."/>
        </authorList>
    </citation>
    <scope>NUCLEOTIDE SEQUENCE</scope>
    <source>
        <strain evidence="5">R05AC</strain>
    </source>
</reference>
<dbReference type="AlphaFoldDB" id="A0AAD8Y685"/>
<dbReference type="PANTHER" id="PTHR10492:SF57">
    <property type="entry name" value="ATP-DEPENDENT DNA HELICASE"/>
    <property type="match status" value="1"/>
</dbReference>
<accession>A0AAD8Y685</accession>
<evidence type="ECO:0000313" key="6">
    <source>
        <dbReference type="Proteomes" id="UP001224775"/>
    </source>
</evidence>
<protein>
    <recommendedName>
        <fullName evidence="1">ATP-dependent DNA helicase</fullName>
        <ecNumber evidence="1">5.6.2.3</ecNumber>
    </recommendedName>
</protein>
<feature type="domain" description="DNA helicase Pif1-like DEAD-box helicase" evidence="3">
    <location>
        <begin position="34"/>
        <end position="99"/>
    </location>
</feature>
<dbReference type="GO" id="GO:0016787">
    <property type="term" value="F:hydrolase activity"/>
    <property type="evidence" value="ECO:0007669"/>
    <property type="project" value="UniProtKB-KW"/>
</dbReference>
<dbReference type="Pfam" id="PF21530">
    <property type="entry name" value="Pif1_2B_dom"/>
    <property type="match status" value="1"/>
</dbReference>
<dbReference type="Proteomes" id="UP001224775">
    <property type="component" value="Unassembled WGS sequence"/>
</dbReference>
<keyword evidence="1" id="KW-0067">ATP-binding</keyword>
<organism evidence="5 6">
    <name type="scientific">Skeletonema marinoi</name>
    <dbReference type="NCBI Taxonomy" id="267567"/>
    <lineage>
        <taxon>Eukaryota</taxon>
        <taxon>Sar</taxon>
        <taxon>Stramenopiles</taxon>
        <taxon>Ochrophyta</taxon>
        <taxon>Bacillariophyta</taxon>
        <taxon>Coscinodiscophyceae</taxon>
        <taxon>Thalassiosirophycidae</taxon>
        <taxon>Thalassiosirales</taxon>
        <taxon>Skeletonemataceae</taxon>
        <taxon>Skeletonema</taxon>
        <taxon>Skeletonema marinoi-dohrnii complex</taxon>
    </lineage>
</organism>
<sequence>MPEENEANDNPNEVPPEEVDHNAEEYVASNQDLLTDEQQYVCDRIKQSIESNQPGLFRLDSPGGTGKTFTSNYLLASVRMTGHIAIATALSGIAATLLTQLQSIDAEIIRQAELIIIDEVSMMSFKLLDVLDRLLQELMENNETMGGKKVLLMYDFRQLLPVVPGRGRADVVSETVLNSSIWRQFEELSLTNNMRVQRMIDEYPEREAELRQHEQWLLDIGTGEAQTAYDNIIEIPNRMVCTTQHELEEKVYDNFKDNYNDTTYLRNRAIMSTTNNVIQQCNFDMINQIPGELVVSTSIDKCVEDNDTTMYDEAVLNKVNVSGIPPHRLALKVGACIILIKNLNVRQQHCNGTRYIIQSMTNRLIAAKRLTDDELILIPRIPMVSQDSNFPVPFKRLQFPVLGAYYLTINRAQGQTLHKSGLYLERSVFTHGAFYVSMSRGEHHGENISMQIKRNSLILTSI</sequence>
<dbReference type="GO" id="GO:0006281">
    <property type="term" value="P:DNA repair"/>
    <property type="evidence" value="ECO:0007669"/>
    <property type="project" value="UniProtKB-KW"/>
</dbReference>
<dbReference type="InterPro" id="IPR049163">
    <property type="entry name" value="Pif1-like_2B_dom"/>
</dbReference>
<dbReference type="InterPro" id="IPR010285">
    <property type="entry name" value="DNA_helicase_pif1-like_DEAD"/>
</dbReference>
<dbReference type="GO" id="GO:0043139">
    <property type="term" value="F:5'-3' DNA helicase activity"/>
    <property type="evidence" value="ECO:0007669"/>
    <property type="project" value="UniProtKB-EC"/>
</dbReference>
<dbReference type="GO" id="GO:0006310">
    <property type="term" value="P:DNA recombination"/>
    <property type="evidence" value="ECO:0007669"/>
    <property type="project" value="UniProtKB-KW"/>
</dbReference>
<gene>
    <name evidence="5" type="ORF">QTG54_008594</name>
</gene>
<keyword evidence="1" id="KW-0234">DNA repair</keyword>
<comment type="cofactor">
    <cofactor evidence="1">
        <name>Mg(2+)</name>
        <dbReference type="ChEBI" id="CHEBI:18420"/>
    </cofactor>
</comment>
<keyword evidence="6" id="KW-1185">Reference proteome</keyword>
<dbReference type="EC" id="5.6.2.3" evidence="1"/>
<name>A0AAD8Y685_9STRA</name>
<evidence type="ECO:0000259" key="3">
    <source>
        <dbReference type="Pfam" id="PF05970"/>
    </source>
</evidence>
<keyword evidence="1" id="KW-0233">DNA recombination</keyword>
<comment type="similarity">
    <text evidence="1">Belongs to the helicase family.</text>
</comment>
<evidence type="ECO:0000259" key="4">
    <source>
        <dbReference type="Pfam" id="PF21530"/>
    </source>
</evidence>
<feature type="domain" description="DNA helicase Pif1-like 2B" evidence="4">
    <location>
        <begin position="316"/>
        <end position="358"/>
    </location>
</feature>
<keyword evidence="1" id="KW-0227">DNA damage</keyword>
<dbReference type="Pfam" id="PF05970">
    <property type="entry name" value="PIF1"/>
    <property type="match status" value="2"/>
</dbReference>
<dbReference type="InterPro" id="IPR027417">
    <property type="entry name" value="P-loop_NTPase"/>
</dbReference>
<keyword evidence="1 5" id="KW-0378">Hydrolase</keyword>
<dbReference type="GO" id="GO:0000723">
    <property type="term" value="P:telomere maintenance"/>
    <property type="evidence" value="ECO:0007669"/>
    <property type="project" value="InterPro"/>
</dbReference>
<evidence type="ECO:0000256" key="1">
    <source>
        <dbReference type="RuleBase" id="RU363044"/>
    </source>
</evidence>
<keyword evidence="1 5" id="KW-0347">Helicase</keyword>
<feature type="domain" description="DNA helicase Pif1-like DEAD-box helicase" evidence="3">
    <location>
        <begin position="104"/>
        <end position="228"/>
    </location>
</feature>
<proteinExistence type="inferred from homology"/>
<evidence type="ECO:0000256" key="2">
    <source>
        <dbReference type="SAM" id="MobiDB-lite"/>
    </source>
</evidence>
<keyword evidence="1" id="KW-0547">Nucleotide-binding</keyword>
<comment type="caution">
    <text evidence="5">The sequence shown here is derived from an EMBL/GenBank/DDBJ whole genome shotgun (WGS) entry which is preliminary data.</text>
</comment>
<feature type="region of interest" description="Disordered" evidence="2">
    <location>
        <begin position="1"/>
        <end position="21"/>
    </location>
</feature>
<evidence type="ECO:0000313" key="5">
    <source>
        <dbReference type="EMBL" id="KAK1740499.1"/>
    </source>
</evidence>
<dbReference type="GO" id="GO:0005524">
    <property type="term" value="F:ATP binding"/>
    <property type="evidence" value="ECO:0007669"/>
    <property type="project" value="UniProtKB-KW"/>
</dbReference>
<dbReference type="EMBL" id="JATAAI010000015">
    <property type="protein sequence ID" value="KAK1740499.1"/>
    <property type="molecule type" value="Genomic_DNA"/>
</dbReference>